<evidence type="ECO:0000256" key="3">
    <source>
        <dbReference type="ARBA" id="ARBA00022448"/>
    </source>
</evidence>
<proteinExistence type="inferred from homology"/>
<keyword evidence="7 8" id="KW-0472">Membrane</keyword>
<evidence type="ECO:0000256" key="8">
    <source>
        <dbReference type="RuleBase" id="RU362010"/>
    </source>
</evidence>
<reference evidence="10" key="1">
    <citation type="journal article" date="2020" name="mSystems">
        <title>Genome- and Community-Level Interaction Insights into Carbon Utilization and Element Cycling Functions of Hydrothermarchaeota in Hydrothermal Sediment.</title>
        <authorList>
            <person name="Zhou Z."/>
            <person name="Liu Y."/>
            <person name="Xu W."/>
            <person name="Pan J."/>
            <person name="Luo Z.H."/>
            <person name="Li M."/>
        </authorList>
    </citation>
    <scope>NUCLEOTIDE SEQUENCE [LARGE SCALE GENOMIC DNA]</scope>
    <source>
        <strain evidence="10">SpSt-508</strain>
    </source>
</reference>
<feature type="transmembrane region" description="Helical" evidence="8">
    <location>
        <begin position="332"/>
        <end position="353"/>
    </location>
</feature>
<dbReference type="AlphaFoldDB" id="A0A7C4LKL3"/>
<evidence type="ECO:0000256" key="7">
    <source>
        <dbReference type="ARBA" id="ARBA00023136"/>
    </source>
</evidence>
<gene>
    <name evidence="8 10" type="primary">corA</name>
    <name evidence="10" type="ORF">ENS64_07300</name>
</gene>
<dbReference type="SUPFAM" id="SSF144083">
    <property type="entry name" value="Magnesium transport protein CorA, transmembrane region"/>
    <property type="match status" value="1"/>
</dbReference>
<comment type="similarity">
    <text evidence="2 8">Belongs to the CorA metal ion transporter (MIT) (TC 1.A.35) family.</text>
</comment>
<dbReference type="Gene3D" id="1.20.58.340">
    <property type="entry name" value="Magnesium transport protein CorA, transmembrane region"/>
    <property type="match status" value="2"/>
</dbReference>
<comment type="caution">
    <text evidence="10">The sequence shown here is derived from an EMBL/GenBank/DDBJ whole genome shotgun (WGS) entry which is preliminary data.</text>
</comment>
<keyword evidence="3 8" id="KW-0813">Transport</keyword>
<evidence type="ECO:0000256" key="9">
    <source>
        <dbReference type="SAM" id="MobiDB-lite"/>
    </source>
</evidence>
<comment type="subcellular location">
    <subcellularLocation>
        <location evidence="1">Cell membrane</location>
        <topology evidence="1">Multi-pass membrane protein</topology>
    </subcellularLocation>
    <subcellularLocation>
        <location evidence="8">Membrane</location>
        <topology evidence="8">Multi-pass membrane protein</topology>
    </subcellularLocation>
</comment>
<feature type="compositionally biased region" description="Low complexity" evidence="9">
    <location>
        <begin position="370"/>
        <end position="382"/>
    </location>
</feature>
<name>A0A7C4LKL3_9PLAN</name>
<evidence type="ECO:0000256" key="2">
    <source>
        <dbReference type="ARBA" id="ARBA00009765"/>
    </source>
</evidence>
<protein>
    <recommendedName>
        <fullName evidence="8">Magnesium transport protein CorA</fullName>
    </recommendedName>
</protein>
<dbReference type="SUPFAM" id="SSF143865">
    <property type="entry name" value="CorA soluble domain-like"/>
    <property type="match status" value="1"/>
</dbReference>
<feature type="compositionally biased region" description="Basic residues" evidence="9">
    <location>
        <begin position="1"/>
        <end position="19"/>
    </location>
</feature>
<dbReference type="GO" id="GO:0005886">
    <property type="term" value="C:plasma membrane"/>
    <property type="evidence" value="ECO:0007669"/>
    <property type="project" value="UniProtKB-SubCell"/>
</dbReference>
<feature type="region of interest" description="Disordered" evidence="9">
    <location>
        <begin position="361"/>
        <end position="382"/>
    </location>
</feature>
<dbReference type="InterPro" id="IPR045861">
    <property type="entry name" value="CorA_cytoplasmic_dom"/>
</dbReference>
<dbReference type="CDD" id="cd12828">
    <property type="entry name" value="TmCorA-like_1"/>
    <property type="match status" value="1"/>
</dbReference>
<evidence type="ECO:0000256" key="5">
    <source>
        <dbReference type="ARBA" id="ARBA00022692"/>
    </source>
</evidence>
<dbReference type="Gene3D" id="3.30.460.20">
    <property type="entry name" value="CorA soluble domain-like"/>
    <property type="match status" value="1"/>
</dbReference>
<dbReference type="InterPro" id="IPR002523">
    <property type="entry name" value="MgTranspt_CorA/ZnTranspt_ZntB"/>
</dbReference>
<dbReference type="PANTHER" id="PTHR46494:SF1">
    <property type="entry name" value="CORA FAMILY METAL ION TRANSPORTER (EUROFUNG)"/>
    <property type="match status" value="1"/>
</dbReference>
<dbReference type="Pfam" id="PF01544">
    <property type="entry name" value="CorA"/>
    <property type="match status" value="1"/>
</dbReference>
<dbReference type="GO" id="GO:0000287">
    <property type="term" value="F:magnesium ion binding"/>
    <property type="evidence" value="ECO:0007669"/>
    <property type="project" value="TreeGrafter"/>
</dbReference>
<dbReference type="InterPro" id="IPR045863">
    <property type="entry name" value="CorA_TM1_TM2"/>
</dbReference>
<comment type="function">
    <text evidence="8">Mediates influx of magnesium ions.</text>
</comment>
<accession>A0A7C4LKL3</accession>
<evidence type="ECO:0000256" key="4">
    <source>
        <dbReference type="ARBA" id="ARBA00022475"/>
    </source>
</evidence>
<feature type="region of interest" description="Disordered" evidence="9">
    <location>
        <begin position="1"/>
        <end position="29"/>
    </location>
</feature>
<dbReference type="EMBL" id="DSVQ01000012">
    <property type="protein sequence ID" value="HGT39055.1"/>
    <property type="molecule type" value="Genomic_DNA"/>
</dbReference>
<dbReference type="FunFam" id="1.20.58.340:FF:000012">
    <property type="entry name" value="Magnesium transport protein CorA"/>
    <property type="match status" value="1"/>
</dbReference>
<keyword evidence="6 8" id="KW-1133">Transmembrane helix</keyword>
<sequence>MGNHGKRWRQKQRSVRRPGGHQAPPGSLLIDPAAPQPVMRLIAYGPDYFQEESLAAVADIRPFLAAAPVTWVNIDGLGNLAIIQQLGQLFHLHPLALEDVVNTHQRAKCDDYGDVLFVVARMVQGPPLVTEQISLFVGPRFVLTFQEDVQGDSLEPVRERLRHNRSRIRHAGPDYLLYELLDAVIDGYFPVLERYGEELDRIDSQAVTYRLGETLGQIHNLRSELLFLRRILWPHRDAVHSLLRGGHPLVQRETQIYMRDCADHTAQLIDILEIYRESCVDLRDFFYSKLSNRTNEIMRTLTVIATVFMPLSFIASVYGMNFDHMPELRWRWGYPLVLTVMASVASMFLLFCARKGWLRSGEPREHTSDSARSGSATTAARQ</sequence>
<keyword evidence="5 8" id="KW-0812">Transmembrane</keyword>
<dbReference type="GO" id="GO:0050897">
    <property type="term" value="F:cobalt ion binding"/>
    <property type="evidence" value="ECO:0007669"/>
    <property type="project" value="TreeGrafter"/>
</dbReference>
<keyword evidence="4 8" id="KW-1003">Cell membrane</keyword>
<evidence type="ECO:0000256" key="1">
    <source>
        <dbReference type="ARBA" id="ARBA00004651"/>
    </source>
</evidence>
<organism evidence="10">
    <name type="scientific">Schlesneria paludicola</name>
    <dbReference type="NCBI Taxonomy" id="360056"/>
    <lineage>
        <taxon>Bacteria</taxon>
        <taxon>Pseudomonadati</taxon>
        <taxon>Planctomycetota</taxon>
        <taxon>Planctomycetia</taxon>
        <taxon>Planctomycetales</taxon>
        <taxon>Planctomycetaceae</taxon>
        <taxon>Schlesneria</taxon>
    </lineage>
</organism>
<dbReference type="GO" id="GO:0015095">
    <property type="term" value="F:magnesium ion transmembrane transporter activity"/>
    <property type="evidence" value="ECO:0007669"/>
    <property type="project" value="UniProtKB-UniRule"/>
</dbReference>
<dbReference type="GO" id="GO:0015087">
    <property type="term" value="F:cobalt ion transmembrane transporter activity"/>
    <property type="evidence" value="ECO:0007669"/>
    <property type="project" value="UniProtKB-UniRule"/>
</dbReference>
<evidence type="ECO:0000313" key="10">
    <source>
        <dbReference type="EMBL" id="HGT39055.1"/>
    </source>
</evidence>
<feature type="transmembrane region" description="Helical" evidence="8">
    <location>
        <begin position="297"/>
        <end position="320"/>
    </location>
</feature>
<dbReference type="NCBIfam" id="TIGR00383">
    <property type="entry name" value="corA"/>
    <property type="match status" value="1"/>
</dbReference>
<keyword evidence="8" id="KW-0406">Ion transport</keyword>
<dbReference type="PANTHER" id="PTHR46494">
    <property type="entry name" value="CORA FAMILY METAL ION TRANSPORTER (EUROFUNG)"/>
    <property type="match status" value="1"/>
</dbReference>
<dbReference type="InterPro" id="IPR004488">
    <property type="entry name" value="Mg/Co-transport_prot_CorA"/>
</dbReference>
<keyword evidence="8" id="KW-0460">Magnesium</keyword>
<evidence type="ECO:0000256" key="6">
    <source>
        <dbReference type="ARBA" id="ARBA00022989"/>
    </source>
</evidence>